<dbReference type="InterPro" id="IPR003653">
    <property type="entry name" value="Peptidase_C48_C"/>
</dbReference>
<dbReference type="InterPro" id="IPR040521">
    <property type="entry name" value="KDZ"/>
</dbReference>
<dbReference type="Gene3D" id="3.40.395.10">
    <property type="entry name" value="Adenoviral Proteinase, Chain A"/>
    <property type="match status" value="1"/>
</dbReference>
<name>A0A0C9W6Z3_9AGAM</name>
<reference evidence="6 7" key="1">
    <citation type="submission" date="2014-04" db="EMBL/GenBank/DDBJ databases">
        <title>Evolutionary Origins and Diversification of the Mycorrhizal Mutualists.</title>
        <authorList>
            <consortium name="DOE Joint Genome Institute"/>
            <consortium name="Mycorrhizal Genomics Consortium"/>
            <person name="Kohler A."/>
            <person name="Kuo A."/>
            <person name="Nagy L.G."/>
            <person name="Floudas D."/>
            <person name="Copeland A."/>
            <person name="Barry K.W."/>
            <person name="Cichocki N."/>
            <person name="Veneault-Fourrey C."/>
            <person name="LaButti K."/>
            <person name="Lindquist E.A."/>
            <person name="Lipzen A."/>
            <person name="Lundell T."/>
            <person name="Morin E."/>
            <person name="Murat C."/>
            <person name="Riley R."/>
            <person name="Ohm R."/>
            <person name="Sun H."/>
            <person name="Tunlid A."/>
            <person name="Henrissat B."/>
            <person name="Grigoriev I.V."/>
            <person name="Hibbett D.S."/>
            <person name="Martin F."/>
        </authorList>
    </citation>
    <scope>NUCLEOTIDE SEQUENCE [LARGE SCALE GENOMIC DNA]</scope>
    <source>
        <strain evidence="6 7">MD-312</strain>
    </source>
</reference>
<evidence type="ECO:0000313" key="7">
    <source>
        <dbReference type="Proteomes" id="UP000053820"/>
    </source>
</evidence>
<evidence type="ECO:0000259" key="5">
    <source>
        <dbReference type="PROSITE" id="PS50600"/>
    </source>
</evidence>
<dbReference type="Pfam" id="PF18802">
    <property type="entry name" value="CxC1"/>
    <property type="match status" value="1"/>
</dbReference>
<feature type="compositionally biased region" description="Polar residues" evidence="4">
    <location>
        <begin position="1"/>
        <end position="14"/>
    </location>
</feature>
<evidence type="ECO:0000256" key="3">
    <source>
        <dbReference type="ARBA" id="ARBA00022801"/>
    </source>
</evidence>
<dbReference type="SUPFAM" id="SSF54001">
    <property type="entry name" value="Cysteine proteinases"/>
    <property type="match status" value="1"/>
</dbReference>
<feature type="compositionally biased region" description="Polar residues" evidence="4">
    <location>
        <begin position="231"/>
        <end position="240"/>
    </location>
</feature>
<dbReference type="GO" id="GO:0006508">
    <property type="term" value="P:proteolysis"/>
    <property type="evidence" value="ECO:0007669"/>
    <property type="project" value="UniProtKB-KW"/>
</dbReference>
<evidence type="ECO:0000313" key="6">
    <source>
        <dbReference type="EMBL" id="KIJ58586.1"/>
    </source>
</evidence>
<feature type="compositionally biased region" description="Basic and acidic residues" evidence="4">
    <location>
        <begin position="243"/>
        <end position="253"/>
    </location>
</feature>
<dbReference type="PROSITE" id="PS50600">
    <property type="entry name" value="ULP_PROTEASE"/>
    <property type="match status" value="1"/>
</dbReference>
<keyword evidence="7" id="KW-1185">Reference proteome</keyword>
<feature type="domain" description="Ubiquitin-like protease family profile" evidence="5">
    <location>
        <begin position="962"/>
        <end position="1102"/>
    </location>
</feature>
<dbReference type="InterPro" id="IPR041320">
    <property type="entry name" value="CxC1"/>
</dbReference>
<proteinExistence type="inferred from homology"/>
<dbReference type="Pfam" id="PF02902">
    <property type="entry name" value="Peptidase_C48"/>
    <property type="match status" value="1"/>
</dbReference>
<keyword evidence="3" id="KW-0378">Hydrolase</keyword>
<sequence length="1102" mass="123282">MAEYQGSGSPQATPNEVELSQAAADDLEYDVPDDIDDEFSELSTPAPTVNAAPRLFESWKTVIPTLVDPFLWYLTQTLGKPVSPPNSTISHCMGACESKKTTLVCLHFNHFTSITVLACKCASLPQVLLHHGLFPTAPSQPRMAVSIELLAFYRALFKRSCDAINALAAALNSHYTQRGFRMTGRDGNRVQEPFRRSLGHAVQWFDVLQVEVENRVESTLTHCQERVSAARVSTSPQCNMQPDHPRDSQREPAPKLSPQDAAQPPHRNACDQLLVQRCPACFGGNSFGRPLSDGGDIHVATDGNFHHRHRRSTGNCPTFYAPVYFLPKTQVDAVGQRIAKAHKRQPKKHKALVPDKAIDQCKTSYEAADGKKQKAAMDSFDNTGVMALICRHDIPLFFMNIDTPANVVVLYDVRCILACSLNQYDILDSSITSCLRFATTAMHAYGHKWACQLIYNPQLAVGLGLSDGEGTERLWSCFIKLIGIERASSRQRRIWLIDRQATAAGYEMHKDLGSWLKRQMKKGVGEQGDAAQKVLESCGDSVTELRDQWTRQCAAQLSVRAHAPARLKKELDSVLALQADLDSSERALQTARAALEKDCASEQALDVLDSMEHSHSHLLDKVEALYTSLNDLKMNIRKRAIGSFFEWDKLDRAVGGKDKALGTKLHQQTRKAIAKHQPALMSTIKKFNKYCKQLEEAYDPAYAIPLPTPLPTKLADLRNNQTLLQDVWIAPSIGEIPRWLEDSSIRDGIRALLKRDHCREEQHRLGIEADNMCHWFSLELSAVELALQQPENSSFRLILQHRREAMLELQEQWPTTLASSVRYAGQAKEAVSLAKSLSGISSTMELYWLTPVVCSLPSENVAEEDGESMGMDDSGPVTDSEPTLDPDQVLLGDVLVGGEIGNNDNDNDNEKDDVLPSVDLLWNLPQNRSIDFRVIDIPHTTQVVTGNIVRQIWPPTDGFPWLTFEPKDIEILRSKEARLNDVCVNGCAVLLFSRYLSPHSNQIAIFSTHDLPRIRYNASDDVLWCNTSWTKYWEKSIWILPIHQPSLCGHWVLCTIDLTSQRLFLFDSLAEQRPWKNDVQDALVTMRGDYLANAAVAHACTN</sequence>
<evidence type="ECO:0000256" key="1">
    <source>
        <dbReference type="ARBA" id="ARBA00005234"/>
    </source>
</evidence>
<dbReference type="AlphaFoldDB" id="A0A0C9W6Z3"/>
<dbReference type="Proteomes" id="UP000053820">
    <property type="component" value="Unassembled WGS sequence"/>
</dbReference>
<keyword evidence="2" id="KW-0645">Protease</keyword>
<gene>
    <name evidence="6" type="ORF">HYDPIDRAFT_34030</name>
</gene>
<evidence type="ECO:0000256" key="2">
    <source>
        <dbReference type="ARBA" id="ARBA00022670"/>
    </source>
</evidence>
<dbReference type="EMBL" id="KN839924">
    <property type="protein sequence ID" value="KIJ58586.1"/>
    <property type="molecule type" value="Genomic_DNA"/>
</dbReference>
<accession>A0A0C9W6Z3</accession>
<dbReference type="HOGENOM" id="CLU_004552_0_0_1"/>
<feature type="region of interest" description="Disordered" evidence="4">
    <location>
        <begin position="227"/>
        <end position="266"/>
    </location>
</feature>
<feature type="region of interest" description="Disordered" evidence="4">
    <location>
        <begin position="862"/>
        <end position="883"/>
    </location>
</feature>
<dbReference type="PANTHER" id="PTHR33096">
    <property type="entry name" value="CXC2 DOMAIN-CONTAINING PROTEIN"/>
    <property type="match status" value="1"/>
</dbReference>
<organism evidence="6 7">
    <name type="scientific">Hydnomerulius pinastri MD-312</name>
    <dbReference type="NCBI Taxonomy" id="994086"/>
    <lineage>
        <taxon>Eukaryota</taxon>
        <taxon>Fungi</taxon>
        <taxon>Dikarya</taxon>
        <taxon>Basidiomycota</taxon>
        <taxon>Agaricomycotina</taxon>
        <taxon>Agaricomycetes</taxon>
        <taxon>Agaricomycetidae</taxon>
        <taxon>Boletales</taxon>
        <taxon>Boletales incertae sedis</taxon>
        <taxon>Leucogyrophana</taxon>
    </lineage>
</organism>
<dbReference type="InterPro" id="IPR038765">
    <property type="entry name" value="Papain-like_cys_pep_sf"/>
</dbReference>
<evidence type="ECO:0000256" key="4">
    <source>
        <dbReference type="SAM" id="MobiDB-lite"/>
    </source>
</evidence>
<dbReference type="GO" id="GO:0008234">
    <property type="term" value="F:cysteine-type peptidase activity"/>
    <property type="evidence" value="ECO:0007669"/>
    <property type="project" value="InterPro"/>
</dbReference>
<dbReference type="GO" id="GO:0019783">
    <property type="term" value="F:ubiquitin-like protein peptidase activity"/>
    <property type="evidence" value="ECO:0007669"/>
    <property type="project" value="UniProtKB-ARBA"/>
</dbReference>
<dbReference type="Pfam" id="PF18758">
    <property type="entry name" value="KDZ"/>
    <property type="match status" value="2"/>
</dbReference>
<comment type="similarity">
    <text evidence="1">Belongs to the peptidase C48 family.</text>
</comment>
<dbReference type="PANTHER" id="PTHR33096:SF1">
    <property type="entry name" value="CXC1-LIKE CYSTEINE CLUSTER ASSOCIATED WITH KDZ TRANSPOSASES DOMAIN-CONTAINING PROTEIN"/>
    <property type="match status" value="1"/>
</dbReference>
<feature type="region of interest" description="Disordered" evidence="4">
    <location>
        <begin position="1"/>
        <end position="23"/>
    </location>
</feature>
<dbReference type="OrthoDB" id="3253684at2759"/>
<protein>
    <recommendedName>
        <fullName evidence="5">Ubiquitin-like protease family profile domain-containing protein</fullName>
    </recommendedName>
</protein>